<name>A0A897N7E5_9EURY</name>
<evidence type="ECO:0000313" key="2">
    <source>
        <dbReference type="EMBL" id="QSG06306.1"/>
    </source>
</evidence>
<evidence type="ECO:0000256" key="1">
    <source>
        <dbReference type="SAM" id="MobiDB-lite"/>
    </source>
</evidence>
<proteinExistence type="predicted"/>
<accession>A0A897N7E5</accession>
<protein>
    <submittedName>
        <fullName evidence="2">Uncharacterized protein</fullName>
    </submittedName>
</protein>
<feature type="region of interest" description="Disordered" evidence="1">
    <location>
        <begin position="18"/>
        <end position="58"/>
    </location>
</feature>
<dbReference type="EMBL" id="CP064787">
    <property type="protein sequence ID" value="QSG06306.1"/>
    <property type="molecule type" value="Genomic_DNA"/>
</dbReference>
<dbReference type="Proteomes" id="UP000663525">
    <property type="component" value="Chromosome"/>
</dbReference>
<dbReference type="AlphaFoldDB" id="A0A897N7E5"/>
<gene>
    <name evidence="2" type="ORF">HSR121_1972</name>
</gene>
<evidence type="ECO:0000313" key="3">
    <source>
        <dbReference type="Proteomes" id="UP000663525"/>
    </source>
</evidence>
<organism evidence="2 3">
    <name type="scientific">Halapricum desulfuricans</name>
    <dbReference type="NCBI Taxonomy" id="2841257"/>
    <lineage>
        <taxon>Archaea</taxon>
        <taxon>Methanobacteriati</taxon>
        <taxon>Methanobacteriota</taxon>
        <taxon>Stenosarchaea group</taxon>
        <taxon>Halobacteria</taxon>
        <taxon>Halobacteriales</taxon>
        <taxon>Haloarculaceae</taxon>
        <taxon>Halapricum</taxon>
    </lineage>
</organism>
<reference evidence="2" key="1">
    <citation type="submission" date="2020-11" db="EMBL/GenBank/DDBJ databases">
        <title>Carbohydrate-dependent, anaerobic sulfur respiration: A novel catabolism in halophilic archaea.</title>
        <authorList>
            <person name="Sorokin D.Y."/>
            <person name="Messina E."/>
            <person name="Smedile F."/>
            <person name="La Cono V."/>
            <person name="Hallsworth J.E."/>
            <person name="Yakimov M.M."/>
        </authorList>
    </citation>
    <scope>NUCLEOTIDE SEQUENCE</scope>
    <source>
        <strain evidence="2">HSR12-1</strain>
    </source>
</reference>
<sequence>MLLGPNVDGSTTVVAGVAPLFRPRSRRRRRDPGEQSGISVADRETGSSFPGEIYGFLR</sequence>